<dbReference type="EMBL" id="PPSW01000014">
    <property type="protein sequence ID" value="TLX47092.1"/>
    <property type="molecule type" value="Genomic_DNA"/>
</dbReference>
<organism evidence="2 3">
    <name type="scientific">Pseudoalteromonas phenolica</name>
    <dbReference type="NCBI Taxonomy" id="161398"/>
    <lineage>
        <taxon>Bacteria</taxon>
        <taxon>Pseudomonadati</taxon>
        <taxon>Pseudomonadota</taxon>
        <taxon>Gammaproteobacteria</taxon>
        <taxon>Alteromonadales</taxon>
        <taxon>Pseudoalteromonadaceae</taxon>
        <taxon>Pseudoalteromonas</taxon>
    </lineage>
</organism>
<protein>
    <submittedName>
        <fullName evidence="2">Uncharacterized protein</fullName>
    </submittedName>
</protein>
<dbReference type="Proteomes" id="UP000309186">
    <property type="component" value="Unassembled WGS sequence"/>
</dbReference>
<evidence type="ECO:0000313" key="3">
    <source>
        <dbReference type="Proteomes" id="UP000309186"/>
    </source>
</evidence>
<feature type="transmembrane region" description="Helical" evidence="1">
    <location>
        <begin position="72"/>
        <end position="92"/>
    </location>
</feature>
<evidence type="ECO:0000313" key="2">
    <source>
        <dbReference type="EMBL" id="TLX47092.1"/>
    </source>
</evidence>
<reference evidence="2 3" key="1">
    <citation type="submission" date="2018-01" db="EMBL/GenBank/DDBJ databases">
        <title>Co-occurrence of chitin degradation, pigmentation and bioactivity in marine Pseudoalteromonas.</title>
        <authorList>
            <person name="Paulsen S."/>
            <person name="Gram L."/>
            <person name="Machado H."/>
        </authorList>
    </citation>
    <scope>NUCLEOTIDE SEQUENCE [LARGE SCALE GENOMIC DNA]</scope>
    <source>
        <strain evidence="2 3">S3663</strain>
    </source>
</reference>
<dbReference type="AlphaFoldDB" id="A0A5R9Q3A7"/>
<proteinExistence type="predicted"/>
<keyword evidence="1" id="KW-0812">Transmembrane</keyword>
<gene>
    <name evidence="2" type="ORF">C1E24_09815</name>
</gene>
<comment type="caution">
    <text evidence="2">The sequence shown here is derived from an EMBL/GenBank/DDBJ whole genome shotgun (WGS) entry which is preliminary data.</text>
</comment>
<keyword evidence="1" id="KW-0472">Membrane</keyword>
<sequence>MKQKTLVRIACFTSFLNLFLGFYLYSANFKLSIVLFSGSIFSLFLMDNPKLLLCKSIKEIDELIIHAKSKMYLFLPISICVLMFLFELYSLIN</sequence>
<keyword evidence="1" id="KW-1133">Transmembrane helix</keyword>
<feature type="transmembrane region" description="Helical" evidence="1">
    <location>
        <begin position="31"/>
        <end position="51"/>
    </location>
</feature>
<accession>A0A5R9Q3A7</accession>
<evidence type="ECO:0000256" key="1">
    <source>
        <dbReference type="SAM" id="Phobius"/>
    </source>
</evidence>
<name>A0A5R9Q3A7_9GAMM</name>
<feature type="transmembrane region" description="Helical" evidence="1">
    <location>
        <begin position="7"/>
        <end position="25"/>
    </location>
</feature>